<accession>A0A9N9BV26</accession>
<organism evidence="1 2">
    <name type="scientific">Funneliformis caledonium</name>
    <dbReference type="NCBI Taxonomy" id="1117310"/>
    <lineage>
        <taxon>Eukaryota</taxon>
        <taxon>Fungi</taxon>
        <taxon>Fungi incertae sedis</taxon>
        <taxon>Mucoromycota</taxon>
        <taxon>Glomeromycotina</taxon>
        <taxon>Glomeromycetes</taxon>
        <taxon>Glomerales</taxon>
        <taxon>Glomeraceae</taxon>
        <taxon>Funneliformis</taxon>
    </lineage>
</organism>
<proteinExistence type="predicted"/>
<comment type="caution">
    <text evidence="1">The sequence shown here is derived from an EMBL/GenBank/DDBJ whole genome shotgun (WGS) entry which is preliminary data.</text>
</comment>
<keyword evidence="2" id="KW-1185">Reference proteome</keyword>
<dbReference type="EMBL" id="CAJVPQ010002068">
    <property type="protein sequence ID" value="CAG8582095.1"/>
    <property type="molecule type" value="Genomic_DNA"/>
</dbReference>
<dbReference type="AlphaFoldDB" id="A0A9N9BV26"/>
<sequence length="48" mass="5874">MYYFDINDRVYTQRKVIDGDEVECGVRFFTLDQPEIYSNLHEKYSIYV</sequence>
<name>A0A9N9BV26_9GLOM</name>
<reference evidence="1" key="1">
    <citation type="submission" date="2021-06" db="EMBL/GenBank/DDBJ databases">
        <authorList>
            <person name="Kallberg Y."/>
            <person name="Tangrot J."/>
            <person name="Rosling A."/>
        </authorList>
    </citation>
    <scope>NUCLEOTIDE SEQUENCE</scope>
    <source>
        <strain evidence="1">UK204</strain>
    </source>
</reference>
<evidence type="ECO:0000313" key="2">
    <source>
        <dbReference type="Proteomes" id="UP000789570"/>
    </source>
</evidence>
<gene>
    <name evidence="1" type="ORF">FCALED_LOCUS7648</name>
</gene>
<evidence type="ECO:0000313" key="1">
    <source>
        <dbReference type="EMBL" id="CAG8582095.1"/>
    </source>
</evidence>
<protein>
    <submittedName>
        <fullName evidence="1">17502_t:CDS:1</fullName>
    </submittedName>
</protein>
<dbReference type="Proteomes" id="UP000789570">
    <property type="component" value="Unassembled WGS sequence"/>
</dbReference>